<dbReference type="PANTHER" id="PTHR21581:SF11">
    <property type="entry name" value="D-ALANYL-D-ALANINE CARBOXYPEPTIDASE DACA"/>
    <property type="match status" value="1"/>
</dbReference>
<sequence>MKKIHFLLVFTLLIALIYQPSFAYANETAESSVTQEQSASESSTETVAEPEAETPAEGYSVAANHAMVIEANTGKILYEKSSQDVTGIASTTKLLTAYLIYEAVANQKASWEDVVSVSNYAYELSLNPAVANVPLDARAYTLQELFTAMVVNSSNGATVALAEHVAGTEPRFVDAMAAKVKEWGIEDATLVNATGLSNQYLGDNRYPNSGETDENMMSARSLAIIAQRLLMDYPEVSDLTSLITAPFSYTTVSNWNLLLQGSTYSRPKVDGLMTGTSEKSGSSLVASGTENYMRVVAVVLGAHNGIEDPNARFVATYSLFEHIKDTYYFKTLVKKGEAYENSNSKVLNGKLSTVSAVAEKDFLVVQQIGAENTSLAYTETDKPLEAPIAENTPVGTLVFKDDGYLDQPPHVEMVAKETVDRAIFYKVWWNNFVTWVNEEL</sequence>
<evidence type="ECO:0000256" key="8">
    <source>
        <dbReference type="ARBA" id="ARBA00022801"/>
    </source>
</evidence>
<dbReference type="Pfam" id="PF07943">
    <property type="entry name" value="PBP5_C"/>
    <property type="match status" value="1"/>
</dbReference>
<dbReference type="SMART" id="SM00936">
    <property type="entry name" value="PBP5_C"/>
    <property type="match status" value="1"/>
</dbReference>
<keyword evidence="7 15" id="KW-0732">Signal</keyword>
<dbReference type="RefSeq" id="WP_307122508.1">
    <property type="nucleotide sequence ID" value="NZ_JAUSTM010000024.1"/>
</dbReference>
<feature type="chain" id="PRO_5045842245" description="serine-type D-Ala-D-Ala carboxypeptidase" evidence="15">
    <location>
        <begin position="26"/>
        <end position="440"/>
    </location>
</feature>
<evidence type="ECO:0000256" key="3">
    <source>
        <dbReference type="ARBA" id="ARBA00007164"/>
    </source>
</evidence>
<evidence type="ECO:0000313" key="17">
    <source>
        <dbReference type="EMBL" id="MDQ0223358.1"/>
    </source>
</evidence>
<dbReference type="PRINTS" id="PR00725">
    <property type="entry name" value="DADACBPTASE1"/>
</dbReference>
<organism evidence="17 18">
    <name type="scientific">Streptococcus moroccensis</name>
    <dbReference type="NCBI Taxonomy" id="1451356"/>
    <lineage>
        <taxon>Bacteria</taxon>
        <taxon>Bacillati</taxon>
        <taxon>Bacillota</taxon>
        <taxon>Bacilli</taxon>
        <taxon>Lactobacillales</taxon>
        <taxon>Streptococcaceae</taxon>
        <taxon>Streptococcus</taxon>
    </lineage>
</organism>
<dbReference type="Gene3D" id="3.40.710.10">
    <property type="entry name" value="DD-peptidase/beta-lactamase superfamily"/>
    <property type="match status" value="1"/>
</dbReference>
<dbReference type="GO" id="GO:0009002">
    <property type="term" value="F:serine-type D-Ala-D-Ala carboxypeptidase activity"/>
    <property type="evidence" value="ECO:0007669"/>
    <property type="project" value="UniProtKB-EC"/>
</dbReference>
<dbReference type="InterPro" id="IPR012907">
    <property type="entry name" value="Peptidase_S11_C"/>
</dbReference>
<dbReference type="InterPro" id="IPR037167">
    <property type="entry name" value="Peptidase_S11_C_sf"/>
</dbReference>
<dbReference type="InterPro" id="IPR001967">
    <property type="entry name" value="Peptidase_S11_N"/>
</dbReference>
<dbReference type="InterPro" id="IPR012338">
    <property type="entry name" value="Beta-lactam/transpept-like"/>
</dbReference>
<evidence type="ECO:0000256" key="2">
    <source>
        <dbReference type="ARBA" id="ARBA00004752"/>
    </source>
</evidence>
<comment type="caution">
    <text evidence="17">The sequence shown here is derived from an EMBL/GenBank/DDBJ whole genome shotgun (WGS) entry which is preliminary data.</text>
</comment>
<evidence type="ECO:0000256" key="4">
    <source>
        <dbReference type="ARBA" id="ARBA00012448"/>
    </source>
</evidence>
<dbReference type="InterPro" id="IPR015956">
    <property type="entry name" value="Peniciliin-bd_prot_C_sf"/>
</dbReference>
<evidence type="ECO:0000256" key="11">
    <source>
        <dbReference type="ARBA" id="ARBA00023316"/>
    </source>
</evidence>
<proteinExistence type="inferred from homology"/>
<comment type="pathway">
    <text evidence="2">Cell wall biogenesis; peptidoglycan biosynthesis.</text>
</comment>
<evidence type="ECO:0000256" key="7">
    <source>
        <dbReference type="ARBA" id="ARBA00022729"/>
    </source>
</evidence>
<keyword evidence="9" id="KW-0133">Cell shape</keyword>
<keyword evidence="18" id="KW-1185">Reference proteome</keyword>
<evidence type="ECO:0000256" key="5">
    <source>
        <dbReference type="ARBA" id="ARBA00022645"/>
    </source>
</evidence>
<dbReference type="EMBL" id="JAUSTM010000024">
    <property type="protein sequence ID" value="MDQ0223358.1"/>
    <property type="molecule type" value="Genomic_DNA"/>
</dbReference>
<evidence type="ECO:0000256" key="14">
    <source>
        <dbReference type="SAM" id="MobiDB-lite"/>
    </source>
</evidence>
<evidence type="ECO:0000256" key="12">
    <source>
        <dbReference type="ARBA" id="ARBA00034000"/>
    </source>
</evidence>
<evidence type="ECO:0000256" key="13">
    <source>
        <dbReference type="RuleBase" id="RU004016"/>
    </source>
</evidence>
<protein>
    <recommendedName>
        <fullName evidence="4">serine-type D-Ala-D-Ala carboxypeptidase</fullName>
        <ecNumber evidence="4">3.4.16.4</ecNumber>
    </recommendedName>
</protein>
<evidence type="ECO:0000313" key="18">
    <source>
        <dbReference type="Proteomes" id="UP001223079"/>
    </source>
</evidence>
<keyword evidence="8 17" id="KW-0378">Hydrolase</keyword>
<feature type="domain" description="Peptidase S11 D-Ala-D-Ala carboxypeptidase A C-terminal" evidence="16">
    <location>
        <begin position="327"/>
        <end position="421"/>
    </location>
</feature>
<reference evidence="17 18" key="1">
    <citation type="submission" date="2023-07" db="EMBL/GenBank/DDBJ databases">
        <title>Genomic Encyclopedia of Type Strains, Phase IV (KMG-IV): sequencing the most valuable type-strain genomes for metagenomic binning, comparative biology and taxonomic classification.</title>
        <authorList>
            <person name="Goeker M."/>
        </authorList>
    </citation>
    <scope>NUCLEOTIDE SEQUENCE [LARGE SCALE GENOMIC DNA]</scope>
    <source>
        <strain evidence="17 18">DSM 105143</strain>
    </source>
</reference>
<comment type="catalytic activity">
    <reaction evidence="12">
        <text>Preferential cleavage: (Ac)2-L-Lys-D-Ala-|-D-Ala. Also transpeptidation of peptidyl-alanyl moieties that are N-acyl substituents of D-alanine.</text>
        <dbReference type="EC" id="3.4.16.4"/>
    </reaction>
</comment>
<keyword evidence="5 17" id="KW-0121">Carboxypeptidase</keyword>
<keyword evidence="11" id="KW-0961">Cell wall biogenesis/degradation</keyword>
<name>A0ABT9YTP3_9STRE</name>
<gene>
    <name evidence="17" type="ORF">J2S23_001933</name>
</gene>
<keyword evidence="10" id="KW-0573">Peptidoglycan synthesis</keyword>
<feature type="compositionally biased region" description="Low complexity" evidence="14">
    <location>
        <begin position="33"/>
        <end position="47"/>
    </location>
</feature>
<dbReference type="InterPro" id="IPR018044">
    <property type="entry name" value="Peptidase_S11"/>
</dbReference>
<evidence type="ECO:0000256" key="9">
    <source>
        <dbReference type="ARBA" id="ARBA00022960"/>
    </source>
</evidence>
<dbReference type="Gene3D" id="2.60.410.10">
    <property type="entry name" value="D-Ala-D-Ala carboxypeptidase, C-terminal domain"/>
    <property type="match status" value="1"/>
</dbReference>
<evidence type="ECO:0000256" key="15">
    <source>
        <dbReference type="SAM" id="SignalP"/>
    </source>
</evidence>
<dbReference type="SUPFAM" id="SSF56601">
    <property type="entry name" value="beta-lactamase/transpeptidase-like"/>
    <property type="match status" value="1"/>
</dbReference>
<dbReference type="Pfam" id="PF00768">
    <property type="entry name" value="Peptidase_S11"/>
    <property type="match status" value="1"/>
</dbReference>
<evidence type="ECO:0000256" key="10">
    <source>
        <dbReference type="ARBA" id="ARBA00022984"/>
    </source>
</evidence>
<evidence type="ECO:0000259" key="16">
    <source>
        <dbReference type="SMART" id="SM00936"/>
    </source>
</evidence>
<evidence type="ECO:0000256" key="1">
    <source>
        <dbReference type="ARBA" id="ARBA00003217"/>
    </source>
</evidence>
<dbReference type="SUPFAM" id="SSF69189">
    <property type="entry name" value="Penicillin-binding protein associated domain"/>
    <property type="match status" value="1"/>
</dbReference>
<feature type="signal peptide" evidence="15">
    <location>
        <begin position="1"/>
        <end position="25"/>
    </location>
</feature>
<comment type="similarity">
    <text evidence="3 13">Belongs to the peptidase S11 family.</text>
</comment>
<accession>A0ABT9YTP3</accession>
<feature type="region of interest" description="Disordered" evidence="14">
    <location>
        <begin position="33"/>
        <end position="55"/>
    </location>
</feature>
<dbReference type="EC" id="3.4.16.4" evidence="4"/>
<dbReference type="PANTHER" id="PTHR21581">
    <property type="entry name" value="D-ALANYL-D-ALANINE CARBOXYPEPTIDASE"/>
    <property type="match status" value="1"/>
</dbReference>
<keyword evidence="6" id="KW-0645">Protease</keyword>
<comment type="function">
    <text evidence="1">Removes C-terminal D-alanyl residues from sugar-peptide cell wall precursors.</text>
</comment>
<evidence type="ECO:0000256" key="6">
    <source>
        <dbReference type="ARBA" id="ARBA00022670"/>
    </source>
</evidence>
<dbReference type="Proteomes" id="UP001223079">
    <property type="component" value="Unassembled WGS sequence"/>
</dbReference>